<accession>A0A0L0CFC1</accession>
<comment type="caution">
    <text evidence="3">The sequence shown here is derived from an EMBL/GenBank/DDBJ whole genome shotgun (WGS) entry which is preliminary data.</text>
</comment>
<comment type="catalytic activity">
    <reaction evidence="1">
        <text>a phosphate monoester + H2O = an alcohol + phosphate</text>
        <dbReference type="Rhea" id="RHEA:15017"/>
        <dbReference type="ChEBI" id="CHEBI:15377"/>
        <dbReference type="ChEBI" id="CHEBI:30879"/>
        <dbReference type="ChEBI" id="CHEBI:43474"/>
        <dbReference type="ChEBI" id="CHEBI:67140"/>
        <dbReference type="EC" id="3.1.3.2"/>
    </reaction>
</comment>
<evidence type="ECO:0000313" key="4">
    <source>
        <dbReference type="Proteomes" id="UP000037069"/>
    </source>
</evidence>
<dbReference type="Gene3D" id="3.40.50.1240">
    <property type="entry name" value="Phosphoglycerate mutase-like"/>
    <property type="match status" value="1"/>
</dbReference>
<dbReference type="OMA" id="KFLAPYY"/>
<reference evidence="3 4" key="1">
    <citation type="journal article" date="2015" name="Nat. Commun.">
        <title>Lucilia cuprina genome unlocks parasitic fly biology to underpin future interventions.</title>
        <authorList>
            <person name="Anstead C.A."/>
            <person name="Korhonen P.K."/>
            <person name="Young N.D."/>
            <person name="Hall R.S."/>
            <person name="Jex A.R."/>
            <person name="Murali S.C."/>
            <person name="Hughes D.S."/>
            <person name="Lee S.F."/>
            <person name="Perry T."/>
            <person name="Stroehlein A.J."/>
            <person name="Ansell B.R."/>
            <person name="Breugelmans B."/>
            <person name="Hofmann A."/>
            <person name="Qu J."/>
            <person name="Dugan S."/>
            <person name="Lee S.L."/>
            <person name="Chao H."/>
            <person name="Dinh H."/>
            <person name="Han Y."/>
            <person name="Doddapaneni H.V."/>
            <person name="Worley K.C."/>
            <person name="Muzny D.M."/>
            <person name="Ioannidis P."/>
            <person name="Waterhouse R.M."/>
            <person name="Zdobnov E.M."/>
            <person name="James P.J."/>
            <person name="Bagnall N.H."/>
            <person name="Kotze A.C."/>
            <person name="Gibbs R.A."/>
            <person name="Richards S."/>
            <person name="Batterham P."/>
            <person name="Gasser R.B."/>
        </authorList>
    </citation>
    <scope>NUCLEOTIDE SEQUENCE [LARGE SCALE GENOMIC DNA]</scope>
    <source>
        <strain evidence="3 4">LS</strain>
        <tissue evidence="3">Full body</tissue>
    </source>
</reference>
<sequence>MSRSHFSRKLCLVMTASLVVITFFVVGYFGSSAISSPVVPAYGSGSSGDQSTLELLHVVFRHGPRTPADTYPNDPHVNQTFYPYGWGHITNSGKRELFNIGTWLRKRYNNFFDTHYQPDMVHAQATGVTRTHMSLQTVLASMFPPKNTPMEWNSKYNWQPIPVFSQALNEDTLLLVRTACPRYFEALHETLDSPAVKEEVQPYEYMYSELSALTGMNFTEPEDIQSLYLTLLAEQEYGLQLPSWTKDYFPDKMQFLAEQSYVYNVWTPEMQKIKAGPFLTKMFKEMQDKANNNLKPNGRKLFIYTGHDSTVVNIMAALKIWKRQMPRYSAMTIFELHKNKETGGYYVEIYFSNNPKDQAQKLVVPGCEFQCPLDKLIKLSEDVLIDSARDADRCAAKNEAFTEPPLRGP</sequence>
<evidence type="ECO:0008006" key="5">
    <source>
        <dbReference type="Google" id="ProtNLM"/>
    </source>
</evidence>
<dbReference type="OrthoDB" id="5821688at2759"/>
<keyword evidence="4" id="KW-1185">Reference proteome</keyword>
<name>A0A0L0CFC1_LUCCU</name>
<dbReference type="FunFam" id="3.40.50.1240:FF:000038">
    <property type="entry name" value="venom acid phosphatase Acph-1"/>
    <property type="match status" value="1"/>
</dbReference>
<evidence type="ECO:0000256" key="1">
    <source>
        <dbReference type="ARBA" id="ARBA00000032"/>
    </source>
</evidence>
<organism evidence="3 4">
    <name type="scientific">Lucilia cuprina</name>
    <name type="common">Green bottle fly</name>
    <name type="synonym">Australian sheep blowfly</name>
    <dbReference type="NCBI Taxonomy" id="7375"/>
    <lineage>
        <taxon>Eukaryota</taxon>
        <taxon>Metazoa</taxon>
        <taxon>Ecdysozoa</taxon>
        <taxon>Arthropoda</taxon>
        <taxon>Hexapoda</taxon>
        <taxon>Insecta</taxon>
        <taxon>Pterygota</taxon>
        <taxon>Neoptera</taxon>
        <taxon>Endopterygota</taxon>
        <taxon>Diptera</taxon>
        <taxon>Brachycera</taxon>
        <taxon>Muscomorpha</taxon>
        <taxon>Oestroidea</taxon>
        <taxon>Calliphoridae</taxon>
        <taxon>Luciliinae</taxon>
        <taxon>Lucilia</taxon>
    </lineage>
</organism>
<dbReference type="EMBL" id="JRES01000484">
    <property type="protein sequence ID" value="KNC30892.1"/>
    <property type="molecule type" value="Genomic_DNA"/>
</dbReference>
<dbReference type="InterPro" id="IPR000560">
    <property type="entry name" value="His_Pase_clade-2"/>
</dbReference>
<dbReference type="PROSITE" id="PS00616">
    <property type="entry name" value="HIS_ACID_PHOSPHAT_1"/>
    <property type="match status" value="1"/>
</dbReference>
<dbReference type="InterPro" id="IPR033379">
    <property type="entry name" value="Acid_Pase_AS"/>
</dbReference>
<dbReference type="GO" id="GO:0003993">
    <property type="term" value="F:acid phosphatase activity"/>
    <property type="evidence" value="ECO:0007669"/>
    <property type="project" value="UniProtKB-EC"/>
</dbReference>
<dbReference type="InterPro" id="IPR029033">
    <property type="entry name" value="His_PPase_superfam"/>
</dbReference>
<dbReference type="PROSITE" id="PS00778">
    <property type="entry name" value="HIS_ACID_PHOSPHAT_2"/>
    <property type="match status" value="1"/>
</dbReference>
<comment type="similarity">
    <text evidence="2">Belongs to the histidine acid phosphatase family.</text>
</comment>
<dbReference type="SUPFAM" id="SSF53254">
    <property type="entry name" value="Phosphoglycerate mutase-like"/>
    <property type="match status" value="1"/>
</dbReference>
<dbReference type="InterPro" id="IPR050645">
    <property type="entry name" value="Histidine_acid_phosphatase"/>
</dbReference>
<dbReference type="AlphaFoldDB" id="A0A0L0CFC1"/>
<dbReference type="Pfam" id="PF00328">
    <property type="entry name" value="His_Phos_2"/>
    <property type="match status" value="1"/>
</dbReference>
<dbReference type="STRING" id="7375.A0A0L0CFC1"/>
<proteinExistence type="inferred from homology"/>
<dbReference type="Proteomes" id="UP000037069">
    <property type="component" value="Unassembled WGS sequence"/>
</dbReference>
<protein>
    <recommendedName>
        <fullName evidence="5">Venom acid phosphatase Acph-1</fullName>
    </recommendedName>
</protein>
<dbReference type="CDD" id="cd07061">
    <property type="entry name" value="HP_HAP_like"/>
    <property type="match status" value="1"/>
</dbReference>
<gene>
    <name evidence="3" type="ORF">FF38_09293</name>
</gene>
<evidence type="ECO:0000256" key="2">
    <source>
        <dbReference type="ARBA" id="ARBA00005375"/>
    </source>
</evidence>
<evidence type="ECO:0000313" key="3">
    <source>
        <dbReference type="EMBL" id="KNC30892.1"/>
    </source>
</evidence>
<dbReference type="PANTHER" id="PTHR11567:SF205">
    <property type="entry name" value="GH28721P-RELATED"/>
    <property type="match status" value="1"/>
</dbReference>
<dbReference type="PANTHER" id="PTHR11567">
    <property type="entry name" value="ACID PHOSPHATASE-RELATED"/>
    <property type="match status" value="1"/>
</dbReference>